<proteinExistence type="predicted"/>
<organism evidence="2 3">
    <name type="scientific">Cohnella rhizosphaerae</name>
    <dbReference type="NCBI Taxonomy" id="1457232"/>
    <lineage>
        <taxon>Bacteria</taxon>
        <taxon>Bacillati</taxon>
        <taxon>Bacillota</taxon>
        <taxon>Bacilli</taxon>
        <taxon>Bacillales</taxon>
        <taxon>Paenibacillaceae</taxon>
        <taxon>Cohnella</taxon>
    </lineage>
</organism>
<dbReference type="EMBL" id="JAPDIA010000003">
    <property type="protein sequence ID" value="MDG0809888.1"/>
    <property type="molecule type" value="Genomic_DNA"/>
</dbReference>
<accession>A0A9X4KST5</accession>
<dbReference type="GO" id="GO:0016020">
    <property type="term" value="C:membrane"/>
    <property type="evidence" value="ECO:0007669"/>
    <property type="project" value="InterPro"/>
</dbReference>
<dbReference type="InterPro" id="IPR004761">
    <property type="entry name" value="Spore_GerAB"/>
</dbReference>
<reference evidence="2" key="1">
    <citation type="submission" date="2022-10" db="EMBL/GenBank/DDBJ databases">
        <title>Comparative genomic analysis of Cohnella hashimotonis sp. nov., isolated from the International Space Station.</title>
        <authorList>
            <person name="Simpson A."/>
            <person name="Venkateswaran K."/>
        </authorList>
    </citation>
    <scope>NUCLEOTIDE SEQUENCE</scope>
    <source>
        <strain evidence="2">DSM 28161</strain>
    </source>
</reference>
<evidence type="ECO:0000256" key="1">
    <source>
        <dbReference type="SAM" id="Phobius"/>
    </source>
</evidence>
<feature type="transmembrane region" description="Helical" evidence="1">
    <location>
        <begin position="84"/>
        <end position="105"/>
    </location>
</feature>
<evidence type="ECO:0000313" key="3">
    <source>
        <dbReference type="Proteomes" id="UP001153404"/>
    </source>
</evidence>
<dbReference type="Proteomes" id="UP001153404">
    <property type="component" value="Unassembled WGS sequence"/>
</dbReference>
<feature type="transmembrane region" description="Helical" evidence="1">
    <location>
        <begin position="48"/>
        <end position="72"/>
    </location>
</feature>
<dbReference type="GO" id="GO:0009847">
    <property type="term" value="P:spore germination"/>
    <property type="evidence" value="ECO:0007669"/>
    <property type="project" value="InterPro"/>
</dbReference>
<protein>
    <submittedName>
        <fullName evidence="2">Spore germination protein</fullName>
    </submittedName>
</protein>
<dbReference type="AlphaFoldDB" id="A0A9X4KST5"/>
<keyword evidence="1" id="KW-0812">Transmembrane</keyword>
<comment type="caution">
    <text evidence="2">The sequence shown here is derived from an EMBL/GenBank/DDBJ whole genome shotgun (WGS) entry which is preliminary data.</text>
</comment>
<keyword evidence="1" id="KW-0472">Membrane</keyword>
<keyword evidence="1" id="KW-1133">Transmembrane helix</keyword>
<evidence type="ECO:0000313" key="2">
    <source>
        <dbReference type="EMBL" id="MDG0809888.1"/>
    </source>
</evidence>
<sequence length="144" mass="16250">MSACWGLLATFAMLAVTGPDMAAKLVVPVYSLTKMISILNFIQNIDVFYIPLWLLGAFIKLAIGLFILSYGLAEWSGYRHWKRIAGALTVAWLGYVLYSAQIVQLSFPFRSAWLTDVFYPALYIAIPLLLWIVGSLRKRRQALD</sequence>
<name>A0A9X4KST5_9BACL</name>
<feature type="transmembrane region" description="Helical" evidence="1">
    <location>
        <begin position="117"/>
        <end position="136"/>
    </location>
</feature>
<dbReference type="Pfam" id="PF03845">
    <property type="entry name" value="Spore_permease"/>
    <property type="match status" value="1"/>
</dbReference>
<keyword evidence="3" id="KW-1185">Reference proteome</keyword>
<gene>
    <name evidence="2" type="ORF">OMP40_11470</name>
</gene>